<evidence type="ECO:0000313" key="2">
    <source>
        <dbReference type="Proteomes" id="UP000050525"/>
    </source>
</evidence>
<name>A0A151PC77_ALLMI</name>
<organism evidence="1 2">
    <name type="scientific">Alligator mississippiensis</name>
    <name type="common">American alligator</name>
    <dbReference type="NCBI Taxonomy" id="8496"/>
    <lineage>
        <taxon>Eukaryota</taxon>
        <taxon>Metazoa</taxon>
        <taxon>Chordata</taxon>
        <taxon>Craniata</taxon>
        <taxon>Vertebrata</taxon>
        <taxon>Euteleostomi</taxon>
        <taxon>Archelosauria</taxon>
        <taxon>Archosauria</taxon>
        <taxon>Crocodylia</taxon>
        <taxon>Alligatoridae</taxon>
        <taxon>Alligatorinae</taxon>
        <taxon>Alligator</taxon>
    </lineage>
</organism>
<dbReference type="EMBL" id="AKHW03000499">
    <property type="protein sequence ID" value="KYO46539.1"/>
    <property type="molecule type" value="Genomic_DNA"/>
</dbReference>
<dbReference type="Proteomes" id="UP000050525">
    <property type="component" value="Unassembled WGS sequence"/>
</dbReference>
<proteinExistence type="predicted"/>
<gene>
    <name evidence="1" type="ORF">Y1Q_0018332</name>
</gene>
<reference evidence="1 2" key="1">
    <citation type="journal article" date="2012" name="Genome Biol.">
        <title>Sequencing three crocodilian genomes to illuminate the evolution of archosaurs and amniotes.</title>
        <authorList>
            <person name="St John J.A."/>
            <person name="Braun E.L."/>
            <person name="Isberg S.R."/>
            <person name="Miles L.G."/>
            <person name="Chong A.Y."/>
            <person name="Gongora J."/>
            <person name="Dalzell P."/>
            <person name="Moran C."/>
            <person name="Bed'hom B."/>
            <person name="Abzhanov A."/>
            <person name="Burgess S.C."/>
            <person name="Cooksey A.M."/>
            <person name="Castoe T.A."/>
            <person name="Crawford N.G."/>
            <person name="Densmore L.D."/>
            <person name="Drew J.C."/>
            <person name="Edwards S.V."/>
            <person name="Faircloth B.C."/>
            <person name="Fujita M.K."/>
            <person name="Greenwold M.J."/>
            <person name="Hoffmann F.G."/>
            <person name="Howard J.M."/>
            <person name="Iguchi T."/>
            <person name="Janes D.E."/>
            <person name="Khan S.Y."/>
            <person name="Kohno S."/>
            <person name="de Koning A.J."/>
            <person name="Lance S.L."/>
            <person name="McCarthy F.M."/>
            <person name="McCormack J.E."/>
            <person name="Merchant M.E."/>
            <person name="Peterson D.G."/>
            <person name="Pollock D.D."/>
            <person name="Pourmand N."/>
            <person name="Raney B.J."/>
            <person name="Roessler K.A."/>
            <person name="Sanford J.R."/>
            <person name="Sawyer R.H."/>
            <person name="Schmidt C.J."/>
            <person name="Triplett E.W."/>
            <person name="Tuberville T.D."/>
            <person name="Venegas-Anaya M."/>
            <person name="Howard J.T."/>
            <person name="Jarvis E.D."/>
            <person name="Guillette L.J.Jr."/>
            <person name="Glenn T.C."/>
            <person name="Green R.E."/>
            <person name="Ray D.A."/>
        </authorList>
    </citation>
    <scope>NUCLEOTIDE SEQUENCE [LARGE SCALE GENOMIC DNA]</scope>
    <source>
        <strain evidence="1">KSC_2009_1</strain>
    </source>
</reference>
<sequence>MGISISKREDSCVTTHFESEQLVYDQNGSCPYSRSSSLKQHTRYCNFFAVVRKLNLNMVDNVTVLFR</sequence>
<dbReference type="AlphaFoldDB" id="A0A151PC77"/>
<comment type="caution">
    <text evidence="1">The sequence shown here is derived from an EMBL/GenBank/DDBJ whole genome shotgun (WGS) entry which is preliminary data.</text>
</comment>
<keyword evidence="2" id="KW-1185">Reference proteome</keyword>
<protein>
    <submittedName>
        <fullName evidence="1">Uncharacterized protein</fullName>
    </submittedName>
</protein>
<accession>A0A151PC77</accession>
<evidence type="ECO:0000313" key="1">
    <source>
        <dbReference type="EMBL" id="KYO46539.1"/>
    </source>
</evidence>